<dbReference type="GO" id="GO:1990281">
    <property type="term" value="C:efflux pump complex"/>
    <property type="evidence" value="ECO:0007669"/>
    <property type="project" value="TreeGrafter"/>
</dbReference>
<proteinExistence type="inferred from homology"/>
<dbReference type="AlphaFoldDB" id="A0AAW8QZS7"/>
<feature type="chain" id="PRO_5043532840" evidence="3">
    <location>
        <begin position="30"/>
        <end position="363"/>
    </location>
</feature>
<dbReference type="Gene3D" id="2.40.420.20">
    <property type="match status" value="1"/>
</dbReference>
<sequence>MTLQIFKREKLFHFASIAILFIASLNVHAQSWGGRDDAKTKVIVAPLKYQAQELNLEAVGTAEARKSVILFPAVSERVTLVDFEPGQFVEKDKVLLTLYNEREKVALQRAKIQLKDTQREYQRLVESRKKGAASQSQVDVAQTAMALAEVAVKEADVALSERIVKAPFSGILGFTDVEVGDRISQQTQITTIDDRNELYINFSAPEVAVDILNNEAKVFLTPWQDREVKIEASIAQVDSRISEQDRTIRVRALLNNENDKYRPGMSFRVTLSILGQEYVAVPEASLLWSATGAYVWQMVEGKAARVDVQIQQRLLGTILVQGPFTAGAPLVVEGVQRLRGGQALEAMTSNASRANRNEQEKAS</sequence>
<dbReference type="PANTHER" id="PTHR30469:SF16">
    <property type="entry name" value="HAE1 FAMILY EFFLUX PUMP MFP COMPONENT"/>
    <property type="match status" value="1"/>
</dbReference>
<dbReference type="GO" id="GO:0015562">
    <property type="term" value="F:efflux transmembrane transporter activity"/>
    <property type="evidence" value="ECO:0007669"/>
    <property type="project" value="TreeGrafter"/>
</dbReference>
<dbReference type="Pfam" id="PF25954">
    <property type="entry name" value="Beta-barrel_RND_2"/>
    <property type="match status" value="1"/>
</dbReference>
<evidence type="ECO:0000313" key="5">
    <source>
        <dbReference type="EMBL" id="MDT0582452.1"/>
    </source>
</evidence>
<keyword evidence="6" id="KW-1185">Reference proteome</keyword>
<evidence type="ECO:0000256" key="3">
    <source>
        <dbReference type="SAM" id="SignalP"/>
    </source>
</evidence>
<feature type="signal peptide" evidence="3">
    <location>
        <begin position="1"/>
        <end position="29"/>
    </location>
</feature>
<dbReference type="NCBIfam" id="TIGR01730">
    <property type="entry name" value="RND_mfp"/>
    <property type="match status" value="1"/>
</dbReference>
<dbReference type="Gene3D" id="2.40.30.170">
    <property type="match status" value="1"/>
</dbReference>
<dbReference type="InterPro" id="IPR058792">
    <property type="entry name" value="Beta-barrel_RND_2"/>
</dbReference>
<feature type="domain" description="CusB-like beta-barrel" evidence="4">
    <location>
        <begin position="200"/>
        <end position="272"/>
    </location>
</feature>
<keyword evidence="2" id="KW-0175">Coiled coil</keyword>
<feature type="coiled-coil region" evidence="2">
    <location>
        <begin position="100"/>
        <end position="127"/>
    </location>
</feature>
<keyword evidence="3" id="KW-0732">Signal</keyword>
<name>A0AAW8QZS7_9ALTE</name>
<dbReference type="InterPro" id="IPR006143">
    <property type="entry name" value="RND_pump_MFP"/>
</dbReference>
<comment type="similarity">
    <text evidence="1">Belongs to the membrane fusion protein (MFP) (TC 8.A.1) family.</text>
</comment>
<evidence type="ECO:0000259" key="4">
    <source>
        <dbReference type="Pfam" id="PF25954"/>
    </source>
</evidence>
<comment type="caution">
    <text evidence="5">The sequence shown here is derived from an EMBL/GenBank/DDBJ whole genome shotgun (WGS) entry which is preliminary data.</text>
</comment>
<evidence type="ECO:0000256" key="1">
    <source>
        <dbReference type="ARBA" id="ARBA00009477"/>
    </source>
</evidence>
<dbReference type="Gene3D" id="2.40.50.100">
    <property type="match status" value="1"/>
</dbReference>
<evidence type="ECO:0000256" key="2">
    <source>
        <dbReference type="SAM" id="Coils"/>
    </source>
</evidence>
<dbReference type="Proteomes" id="UP001249020">
    <property type="component" value="Unassembled WGS sequence"/>
</dbReference>
<dbReference type="RefSeq" id="WP_311361211.1">
    <property type="nucleotide sequence ID" value="NZ_JAVRIE010000002.1"/>
</dbReference>
<dbReference type="EMBL" id="JAVRIE010000002">
    <property type="protein sequence ID" value="MDT0582452.1"/>
    <property type="molecule type" value="Genomic_DNA"/>
</dbReference>
<evidence type="ECO:0000313" key="6">
    <source>
        <dbReference type="Proteomes" id="UP001249020"/>
    </source>
</evidence>
<accession>A0AAW8QZS7</accession>
<protein>
    <submittedName>
        <fullName evidence="5">Efflux RND transporter periplasmic adaptor subunit</fullName>
    </submittedName>
</protein>
<dbReference type="Gene3D" id="1.10.287.470">
    <property type="entry name" value="Helix hairpin bin"/>
    <property type="match status" value="1"/>
</dbReference>
<dbReference type="SUPFAM" id="SSF111369">
    <property type="entry name" value="HlyD-like secretion proteins"/>
    <property type="match status" value="1"/>
</dbReference>
<organism evidence="5 6">
    <name type="scientific">Brumicola blandensis</name>
    <dbReference type="NCBI Taxonomy" id="3075611"/>
    <lineage>
        <taxon>Bacteria</taxon>
        <taxon>Pseudomonadati</taxon>
        <taxon>Pseudomonadota</taxon>
        <taxon>Gammaproteobacteria</taxon>
        <taxon>Alteromonadales</taxon>
        <taxon>Alteromonadaceae</taxon>
        <taxon>Brumicola</taxon>
    </lineage>
</organism>
<gene>
    <name evidence="5" type="ORF">RM544_07865</name>
</gene>
<reference evidence="5 6" key="1">
    <citation type="submission" date="2023-09" db="EMBL/GenBank/DDBJ databases">
        <authorList>
            <person name="Rey-Velasco X."/>
        </authorList>
    </citation>
    <scope>NUCLEOTIDE SEQUENCE [LARGE SCALE GENOMIC DNA]</scope>
    <source>
        <strain evidence="5 6">W409</strain>
    </source>
</reference>
<dbReference type="PANTHER" id="PTHR30469">
    <property type="entry name" value="MULTIDRUG RESISTANCE PROTEIN MDTA"/>
    <property type="match status" value="1"/>
</dbReference>